<dbReference type="InterPro" id="IPR003599">
    <property type="entry name" value="Ig_sub"/>
</dbReference>
<dbReference type="SMART" id="SM00408">
    <property type="entry name" value="IGc2"/>
    <property type="match status" value="1"/>
</dbReference>
<evidence type="ECO:0000256" key="3">
    <source>
        <dbReference type="ARBA" id="ARBA00022737"/>
    </source>
</evidence>
<feature type="domain" description="Ig-like" evidence="7">
    <location>
        <begin position="432"/>
        <end position="520"/>
    </location>
</feature>
<evidence type="ECO:0000256" key="5">
    <source>
        <dbReference type="SAM" id="MobiDB-lite"/>
    </source>
</evidence>
<keyword evidence="6" id="KW-1133">Transmembrane helix</keyword>
<dbReference type="PROSITE" id="PS51450">
    <property type="entry name" value="LRR"/>
    <property type="match status" value="2"/>
</dbReference>
<evidence type="ECO:0000259" key="7">
    <source>
        <dbReference type="PROSITE" id="PS50835"/>
    </source>
</evidence>
<evidence type="ECO:0000256" key="6">
    <source>
        <dbReference type="SAM" id="Phobius"/>
    </source>
</evidence>
<dbReference type="Gene3D" id="2.60.40.10">
    <property type="entry name" value="Immunoglobulins"/>
    <property type="match status" value="1"/>
</dbReference>
<dbReference type="InterPro" id="IPR013098">
    <property type="entry name" value="Ig_I-set"/>
</dbReference>
<feature type="region of interest" description="Disordered" evidence="5">
    <location>
        <begin position="731"/>
        <end position="754"/>
    </location>
</feature>
<dbReference type="SMART" id="SM00369">
    <property type="entry name" value="LRR_TYP"/>
    <property type="match status" value="10"/>
</dbReference>
<dbReference type="InterPro" id="IPR001611">
    <property type="entry name" value="Leu-rich_rpt"/>
</dbReference>
<dbReference type="STRING" id="94237.ENSMMOP00000013124"/>
<accession>A0A3Q3WUY5</accession>
<dbReference type="Proteomes" id="UP000261620">
    <property type="component" value="Unplaced"/>
</dbReference>
<dbReference type="InterPro" id="IPR003591">
    <property type="entry name" value="Leu-rich_rpt_typical-subtyp"/>
</dbReference>
<dbReference type="SUPFAM" id="SSF48726">
    <property type="entry name" value="Immunoglobulin"/>
    <property type="match status" value="1"/>
</dbReference>
<protein>
    <recommendedName>
        <fullName evidence="7">Ig-like domain-containing protein</fullName>
    </recommendedName>
</protein>
<dbReference type="InterPro" id="IPR013783">
    <property type="entry name" value="Ig-like_fold"/>
</dbReference>
<reference evidence="8" key="1">
    <citation type="submission" date="2025-08" db="UniProtKB">
        <authorList>
            <consortium name="Ensembl"/>
        </authorList>
    </citation>
    <scope>IDENTIFICATION</scope>
</reference>
<keyword evidence="1" id="KW-0433">Leucine-rich repeat</keyword>
<dbReference type="Ensembl" id="ENSMMOT00000013336.1">
    <property type="protein sequence ID" value="ENSMMOP00000013124.1"/>
    <property type="gene ID" value="ENSMMOG00000010074.1"/>
</dbReference>
<keyword evidence="6" id="KW-0812">Transmembrane</keyword>
<keyword evidence="9" id="KW-1185">Reference proteome</keyword>
<feature type="compositionally biased region" description="Polar residues" evidence="5">
    <location>
        <begin position="745"/>
        <end position="754"/>
    </location>
</feature>
<dbReference type="InterPro" id="IPR036179">
    <property type="entry name" value="Ig-like_dom_sf"/>
</dbReference>
<dbReference type="InterPro" id="IPR032675">
    <property type="entry name" value="LRR_dom_sf"/>
</dbReference>
<keyword evidence="3" id="KW-0677">Repeat</keyword>
<dbReference type="OMA" id="VYHEART"/>
<dbReference type="FunFam" id="3.80.10.10:FF:000056">
    <property type="entry name" value="Leucine-rich repeat neuronal protein 1"/>
    <property type="match status" value="1"/>
</dbReference>
<organism evidence="8 9">
    <name type="scientific">Mola mola</name>
    <name type="common">Ocean sunfish</name>
    <name type="synonym">Tetraodon mola</name>
    <dbReference type="NCBI Taxonomy" id="94237"/>
    <lineage>
        <taxon>Eukaryota</taxon>
        <taxon>Metazoa</taxon>
        <taxon>Chordata</taxon>
        <taxon>Craniata</taxon>
        <taxon>Vertebrata</taxon>
        <taxon>Euteleostomi</taxon>
        <taxon>Actinopterygii</taxon>
        <taxon>Neopterygii</taxon>
        <taxon>Teleostei</taxon>
        <taxon>Neoteleostei</taxon>
        <taxon>Acanthomorphata</taxon>
        <taxon>Eupercaria</taxon>
        <taxon>Tetraodontiformes</taxon>
        <taxon>Molidae</taxon>
        <taxon>Mola</taxon>
    </lineage>
</organism>
<dbReference type="PANTHER" id="PTHR24366">
    <property type="entry name" value="IG(IMMUNOGLOBULIN) AND LRR(LEUCINE RICH REPEAT) DOMAINS"/>
    <property type="match status" value="1"/>
</dbReference>
<keyword evidence="4" id="KW-1015">Disulfide bond</keyword>
<sequence>ASLSLSSVNDITSCMFLSSCRCGAVLCPLQCVCETRPWYTPQSVYHQARTVDCNELHVQNVPANVSSDTQVLLLQSNNISSISTELQSLTNLTELDLSQNHFTQVTHVSMGLSSLGRLVTLYLEENQIEELEDFSLRNLSSLEELYINHNRISSIGPKAFAGLTNLLRLHLNSNRLVAIDSCWFESVPSLEILMIGENPILGLEEKNFLPLSHLHSLVLAGMGLASVPSAAFLGLDYLESLSFYDNRLRSVPRDALSMLPNLKFLDLNKNPISRVQQGDFQNLQHLEELSLNYMEELLMVERAAFHNLPEMVKLELCNNPRLSYMDPQAFSDLSSLRTLLLHSNQLSLLSGELLSSLPSLEEVSLHSNPLRCDCLSSWGPHLGNQSRLKMLESSVTLCSSPPHLIGQELQEVVALGWGGAIGSGGGTNSCLPHISPHALPSGINVSAGQPITLECWADADPAPQFYWMTPTGDKVGGKKKHRLSEPGALVIEHAEPSDAGVYTCVAWNVEGADTRSVSVSVDSVGWWSGGRSRWGGEPGREQLWLGNSSSAAASLVVLAKVVHAQSVVLEWKLYPSRGSSSVGQNQLDSPLPLPRWISATVHIDNPQISYTAKVPVDVQEYNLTHLLPATEYHVCLTISSSRPALTFSGSSPTAGFSVEMVASRRSSVALAAVMGSMFALSIMALLVVYMGRRVQQHKSCGHSLKKYIQHATSIPLNELYPPLITLWESEAEKDKDDKDEAGGSQIDTTKTYTW</sequence>
<dbReference type="AlphaFoldDB" id="A0A3Q3WUY5"/>
<feature type="transmembrane region" description="Helical" evidence="6">
    <location>
        <begin position="668"/>
        <end position="689"/>
    </location>
</feature>
<dbReference type="Pfam" id="PF13855">
    <property type="entry name" value="LRR_8"/>
    <property type="match status" value="3"/>
</dbReference>
<dbReference type="Gene3D" id="3.80.10.10">
    <property type="entry name" value="Ribonuclease Inhibitor"/>
    <property type="match status" value="3"/>
</dbReference>
<name>A0A3Q3WUY5_MOLML</name>
<keyword evidence="2" id="KW-0732">Signal</keyword>
<keyword evidence="6" id="KW-0472">Membrane</keyword>
<dbReference type="PANTHER" id="PTHR24366:SF127">
    <property type="entry name" value="LEUCINE-RICH REPEAT NEURONAL PROTEIN 1"/>
    <property type="match status" value="1"/>
</dbReference>
<dbReference type="SMART" id="SM00365">
    <property type="entry name" value="LRR_SD22"/>
    <property type="match status" value="5"/>
</dbReference>
<dbReference type="InterPro" id="IPR003598">
    <property type="entry name" value="Ig_sub2"/>
</dbReference>
<proteinExistence type="predicted"/>
<dbReference type="PROSITE" id="PS50835">
    <property type="entry name" value="IG_LIKE"/>
    <property type="match status" value="1"/>
</dbReference>
<dbReference type="SUPFAM" id="SSF52058">
    <property type="entry name" value="L domain-like"/>
    <property type="match status" value="1"/>
</dbReference>
<reference evidence="8" key="2">
    <citation type="submission" date="2025-09" db="UniProtKB">
        <authorList>
            <consortium name="Ensembl"/>
        </authorList>
    </citation>
    <scope>IDENTIFICATION</scope>
</reference>
<evidence type="ECO:0000256" key="4">
    <source>
        <dbReference type="ARBA" id="ARBA00023157"/>
    </source>
</evidence>
<dbReference type="InterPro" id="IPR007110">
    <property type="entry name" value="Ig-like_dom"/>
</dbReference>
<evidence type="ECO:0000313" key="8">
    <source>
        <dbReference type="Ensembl" id="ENSMMOP00000013124.1"/>
    </source>
</evidence>
<dbReference type="SMART" id="SM00409">
    <property type="entry name" value="IG"/>
    <property type="match status" value="1"/>
</dbReference>
<feature type="compositionally biased region" description="Basic and acidic residues" evidence="5">
    <location>
        <begin position="731"/>
        <end position="741"/>
    </location>
</feature>
<evidence type="ECO:0000256" key="2">
    <source>
        <dbReference type="ARBA" id="ARBA00022729"/>
    </source>
</evidence>
<evidence type="ECO:0000313" key="9">
    <source>
        <dbReference type="Proteomes" id="UP000261620"/>
    </source>
</evidence>
<dbReference type="Pfam" id="PF07679">
    <property type="entry name" value="I-set"/>
    <property type="match status" value="1"/>
</dbReference>
<evidence type="ECO:0000256" key="1">
    <source>
        <dbReference type="ARBA" id="ARBA00022614"/>
    </source>
</evidence>